<dbReference type="Proteomes" id="UP001363151">
    <property type="component" value="Unassembled WGS sequence"/>
</dbReference>
<protein>
    <recommendedName>
        <fullName evidence="2">Kinesin motor domain-containing protein</fullName>
    </recommendedName>
</protein>
<feature type="domain" description="Kinesin motor" evidence="2">
    <location>
        <begin position="43"/>
        <end position="84"/>
    </location>
</feature>
<evidence type="ECO:0000256" key="1">
    <source>
        <dbReference type="SAM" id="MobiDB-lite"/>
    </source>
</evidence>
<dbReference type="Gene3D" id="1.20.58.980">
    <property type="match status" value="1"/>
</dbReference>
<gene>
    <name evidence="3" type="ORF">SO694_00130070</name>
</gene>
<evidence type="ECO:0000259" key="2">
    <source>
        <dbReference type="Pfam" id="PF00225"/>
    </source>
</evidence>
<evidence type="ECO:0000313" key="3">
    <source>
        <dbReference type="EMBL" id="KAK7254753.1"/>
    </source>
</evidence>
<dbReference type="InterPro" id="IPR027417">
    <property type="entry name" value="P-loop_NTPase"/>
</dbReference>
<comment type="caution">
    <text evidence="3">The sequence shown here is derived from an EMBL/GenBank/DDBJ whole genome shotgun (WGS) entry which is preliminary data.</text>
</comment>
<reference evidence="3 4" key="1">
    <citation type="submission" date="2024-03" db="EMBL/GenBank/DDBJ databases">
        <title>Aureococcus anophagefferens CCMP1851 and Kratosvirus quantuckense: Draft genome of a second virus-susceptible host strain in the model system.</title>
        <authorList>
            <person name="Chase E."/>
            <person name="Truchon A.R."/>
            <person name="Schepens W."/>
            <person name="Wilhelm S.W."/>
        </authorList>
    </citation>
    <scope>NUCLEOTIDE SEQUENCE [LARGE SCALE GENOMIC DNA]</scope>
    <source>
        <strain evidence="3 4">CCMP1851</strain>
    </source>
</reference>
<proteinExistence type="predicted"/>
<dbReference type="SUPFAM" id="SSF52540">
    <property type="entry name" value="P-loop containing nucleoside triphosphate hydrolases"/>
    <property type="match status" value="1"/>
</dbReference>
<dbReference type="InterPro" id="IPR001752">
    <property type="entry name" value="Kinesin_motor_dom"/>
</dbReference>
<feature type="compositionally biased region" description="Low complexity" evidence="1">
    <location>
        <begin position="190"/>
        <end position="206"/>
    </location>
</feature>
<evidence type="ECO:0000313" key="4">
    <source>
        <dbReference type="Proteomes" id="UP001363151"/>
    </source>
</evidence>
<name>A0ABR1GG08_AURAN</name>
<accession>A0ABR1GG08</accession>
<feature type="compositionally biased region" description="Low complexity" evidence="1">
    <location>
        <begin position="142"/>
        <end position="160"/>
    </location>
</feature>
<dbReference type="Pfam" id="PF00225">
    <property type="entry name" value="Kinesin"/>
    <property type="match status" value="1"/>
</dbReference>
<sequence length="465" mass="47860">MMGEGSLRTGAKGGDGAAGASAGIIPRCVIDLFALAPAGLRRAHINKSLLALANCINALTDPSAPKPKFRDSKLTLLIKTALESSDAAPPPSRRAGPADGAASAMASKLAAKHATVAAKLAVAEAPPLRRRGAAAAGAARALESPEAAPWAAPADALLPSSRRRPRSPRPPSAAAEARRRAPPVRRRQEAPPTVAEAPAPPTAADALSVEERRYAAASPAAAAPPAVATPRAPADRRRCCRCRRQPRHAAAAFDISPPPPPRAVVASPTLAGGGARAPPAAATRPLAAAGRFSGLRAAAGAGAPPPAVAAAAPPPADLVARLADAEARADRWQTMARDAKETATPGGLPRRRRAGATTSARSGNPLGARRPQKFVFDDDANDGCACVLGYRPCEATEPIVAFALRTRTPFMLLPCCAHRVGDEQPDSCGRMLDLLRDRDPATIKKGKLPGSDTYVLYATFRDDAE</sequence>
<organism evidence="3 4">
    <name type="scientific">Aureococcus anophagefferens</name>
    <name type="common">Harmful bloom alga</name>
    <dbReference type="NCBI Taxonomy" id="44056"/>
    <lineage>
        <taxon>Eukaryota</taxon>
        <taxon>Sar</taxon>
        <taxon>Stramenopiles</taxon>
        <taxon>Ochrophyta</taxon>
        <taxon>Pelagophyceae</taxon>
        <taxon>Pelagomonadales</taxon>
        <taxon>Pelagomonadaceae</taxon>
        <taxon>Aureococcus</taxon>
    </lineage>
</organism>
<dbReference type="EMBL" id="JBBJCI010000019">
    <property type="protein sequence ID" value="KAK7254753.1"/>
    <property type="molecule type" value="Genomic_DNA"/>
</dbReference>
<feature type="region of interest" description="Disordered" evidence="1">
    <location>
        <begin position="336"/>
        <end position="371"/>
    </location>
</feature>
<feature type="compositionally biased region" description="Low complexity" evidence="1">
    <location>
        <begin position="215"/>
        <end position="232"/>
    </location>
</feature>
<feature type="region of interest" description="Disordered" evidence="1">
    <location>
        <begin position="142"/>
        <end position="235"/>
    </location>
</feature>
<keyword evidence="4" id="KW-1185">Reference proteome</keyword>